<dbReference type="CDD" id="cd00082">
    <property type="entry name" value="HisKA"/>
    <property type="match status" value="1"/>
</dbReference>
<dbReference type="InterPro" id="IPR027417">
    <property type="entry name" value="P-loop_NTPase"/>
</dbReference>
<dbReference type="SMART" id="SM00086">
    <property type="entry name" value="PAC"/>
    <property type="match status" value="3"/>
</dbReference>
<evidence type="ECO:0000259" key="18">
    <source>
        <dbReference type="PROSITE" id="PS50113"/>
    </source>
</evidence>
<dbReference type="InterPro" id="IPR000719">
    <property type="entry name" value="Prot_kinase_dom"/>
</dbReference>
<dbReference type="InterPro" id="IPR003594">
    <property type="entry name" value="HATPase_dom"/>
</dbReference>
<evidence type="ECO:0000256" key="4">
    <source>
        <dbReference type="ARBA" id="ARBA00022553"/>
    </source>
</evidence>
<keyword evidence="13" id="KW-0175">Coiled coil</keyword>
<dbReference type="InterPro" id="IPR053159">
    <property type="entry name" value="Hybrid_Histidine_Kinase"/>
</dbReference>
<keyword evidence="9" id="KW-0902">Two-component regulatory system</keyword>
<dbReference type="InterPro" id="IPR000700">
    <property type="entry name" value="PAS-assoc_C"/>
</dbReference>
<dbReference type="Gene3D" id="3.30.450.40">
    <property type="match status" value="1"/>
</dbReference>
<dbReference type="Gene3D" id="1.10.287.130">
    <property type="match status" value="1"/>
</dbReference>
<dbReference type="PROSITE" id="PS50112">
    <property type="entry name" value="PAS"/>
    <property type="match status" value="1"/>
</dbReference>
<dbReference type="SMART" id="SM00448">
    <property type="entry name" value="REC"/>
    <property type="match status" value="1"/>
</dbReference>
<evidence type="ECO:0000259" key="15">
    <source>
        <dbReference type="PROSITE" id="PS50109"/>
    </source>
</evidence>
<evidence type="ECO:0000259" key="17">
    <source>
        <dbReference type="PROSITE" id="PS50112"/>
    </source>
</evidence>
<dbReference type="PROSITE" id="PS50113">
    <property type="entry name" value="PAC"/>
    <property type="match status" value="2"/>
</dbReference>
<feature type="domain" description="Response regulatory" evidence="16">
    <location>
        <begin position="2281"/>
        <end position="2399"/>
    </location>
</feature>
<dbReference type="InterPro" id="IPR004358">
    <property type="entry name" value="Sig_transdc_His_kin-like_C"/>
</dbReference>
<dbReference type="Pfam" id="PF00512">
    <property type="entry name" value="HisKA"/>
    <property type="match status" value="1"/>
</dbReference>
<dbReference type="SUPFAM" id="SSF55781">
    <property type="entry name" value="GAF domain-like"/>
    <property type="match status" value="1"/>
</dbReference>
<dbReference type="InterPro" id="IPR035965">
    <property type="entry name" value="PAS-like_dom_sf"/>
</dbReference>
<keyword evidence="20" id="KW-1185">Reference proteome</keyword>
<evidence type="ECO:0000256" key="12">
    <source>
        <dbReference type="PROSITE-ProRule" id="PRU00169"/>
    </source>
</evidence>
<feature type="domain" description="PAC" evidence="18">
    <location>
        <begin position="1826"/>
        <end position="1882"/>
    </location>
</feature>
<dbReference type="Pfam" id="PF13191">
    <property type="entry name" value="AAA_16"/>
    <property type="match status" value="1"/>
</dbReference>
<dbReference type="PROSITE" id="PS50110">
    <property type="entry name" value="RESPONSE_REGULATORY"/>
    <property type="match status" value="1"/>
</dbReference>
<evidence type="ECO:0000256" key="1">
    <source>
        <dbReference type="ARBA" id="ARBA00000085"/>
    </source>
</evidence>
<dbReference type="SMART" id="SM00387">
    <property type="entry name" value="HATPase_c"/>
    <property type="match status" value="1"/>
</dbReference>
<evidence type="ECO:0000256" key="2">
    <source>
        <dbReference type="ARBA" id="ARBA00004370"/>
    </source>
</evidence>
<dbReference type="Pfam" id="PF08448">
    <property type="entry name" value="PAS_4"/>
    <property type="match status" value="4"/>
</dbReference>
<dbReference type="InterPro" id="IPR041664">
    <property type="entry name" value="AAA_16"/>
</dbReference>
<dbReference type="SUPFAM" id="SSF55874">
    <property type="entry name" value="ATPase domain of HSP90 chaperone/DNA topoisomerase II/histidine kinase"/>
    <property type="match status" value="1"/>
</dbReference>
<evidence type="ECO:0000313" key="20">
    <source>
        <dbReference type="Proteomes" id="UP000030700"/>
    </source>
</evidence>
<dbReference type="STRING" id="1499966.U14_05039"/>
<reference evidence="19" key="1">
    <citation type="journal article" date="2015" name="PeerJ">
        <title>First genomic representation of candidate bacterial phylum KSB3 points to enhanced environmental sensing as a trigger of wastewater bulking.</title>
        <authorList>
            <person name="Sekiguchi Y."/>
            <person name="Ohashi A."/>
            <person name="Parks D.H."/>
            <person name="Yamauchi T."/>
            <person name="Tyson G.W."/>
            <person name="Hugenholtz P."/>
        </authorList>
    </citation>
    <scope>NUCLEOTIDE SEQUENCE [LARGE SCALE GENOMIC DNA]</scope>
</reference>
<dbReference type="Pfam" id="PF00072">
    <property type="entry name" value="Response_reg"/>
    <property type="match status" value="1"/>
</dbReference>
<feature type="coiled-coil region" evidence="13">
    <location>
        <begin position="1480"/>
        <end position="1517"/>
    </location>
</feature>
<dbReference type="InterPro" id="IPR011006">
    <property type="entry name" value="CheY-like_superfamily"/>
</dbReference>
<dbReference type="SMART" id="SM00065">
    <property type="entry name" value="GAF"/>
    <property type="match status" value="1"/>
</dbReference>
<dbReference type="PROSITE" id="PS50011">
    <property type="entry name" value="PROTEIN_KINASE_DOM"/>
    <property type="match status" value="1"/>
</dbReference>
<evidence type="ECO:0000313" key="19">
    <source>
        <dbReference type="EMBL" id="GAK53765.1"/>
    </source>
</evidence>
<feature type="domain" description="PAS" evidence="17">
    <location>
        <begin position="1514"/>
        <end position="1550"/>
    </location>
</feature>
<dbReference type="Pfam" id="PF02518">
    <property type="entry name" value="HATPase_c"/>
    <property type="match status" value="1"/>
</dbReference>
<keyword evidence="6" id="KW-0547">Nucleotide-binding</keyword>
<dbReference type="SMART" id="SM00091">
    <property type="entry name" value="PAS"/>
    <property type="match status" value="4"/>
</dbReference>
<dbReference type="InterPro" id="IPR036097">
    <property type="entry name" value="HisK_dim/P_sf"/>
</dbReference>
<dbReference type="CDD" id="cd00130">
    <property type="entry name" value="PAS"/>
    <property type="match status" value="2"/>
</dbReference>
<protein>
    <recommendedName>
        <fullName evidence="3">histidine kinase</fullName>
        <ecNumber evidence="3">2.7.13.3</ecNumber>
    </recommendedName>
</protein>
<dbReference type="InterPro" id="IPR005467">
    <property type="entry name" value="His_kinase_dom"/>
</dbReference>
<sequence length="2492" mass="280998">MLPIIPGYRITHTLYESEHSRIYRGWRNADLLPVVLKQFRPLTQLSDELARFEREYEVTRRLQSKHIIRAHALIPHDGNWTMVLEDIGGESLRALRIAGKLPLRDLIALALHICEGLDELHRQHVIHKDLNPSNIILNRDTGELRIIDFGIASQSAKEYATFRHPNMIEGTLAYLSPEQTGRMNREIDFRTDFYSVGATLYELLTGRLPFDSKNALTLVHAHIAKYPAPPREFLSLEHTTPSEIDTLRILSDIIMKLLAKNAEDRYQSPQGILCDLVYCQELLSKGDLPDRASFVVGQRDWSGRFSMPQKLYGRAREINMLLSAFERVATGGMELVVVTGEVGIGKSSAIHEIHKPIAAKQGYFFAGKFDELHCNSAYSAMTEALNQFCDEVLAEPAEEFAAWRQRILAAIGENGQVLLDVIPQLAEIIGSQPPVPVVGLQETEQRFLRTFQHLFQAVCQPDHPMTLFLDDLQWADSASLHALQTLLTDPELRSLLVIVAYRDHDVDEGHPLRRCLNALAQAGVTLNEVRLQPLSPEEVADFTRDTFAVDMPPLSELIFAKTRGNPLFVRQFVQALHESGIVRFDEIARHWVYDMSRLRTMPLADNVAALLSQKLERLPEHSRKTLQLASCLGHRFDFATLASLCDRPASEVFSDLAAASDEDIIIAFEQSLEPHRRWYQFAHDRLRQTAHALIPDAEKPAIHLRIAQLFQQTLSEQEREERLFEVVEHWNAAAGVLTDPADKRMLAELNLSAGKKAKASAAHQAAIAYFSTGIAMTDASDWQSQRAVMFALHDELAEAAYLAADYPVMTQAISVARDHARHVLETVRAHETEILANMTQGKIPDAARIGLSALREIGIIFPEQPTPDDFAAHYGAIQAAMAGRSPMELRTLPAMTHPESVAALRLLVAVYASIFFCRPELIPHLIMKQVALSLQYGNSPFSPFGYAAYGLLLCGPPQEYAISYQFGQLAAQLAQNPASAAIRTHATQMIAFGILPWHISLSTCIAMLRENYDAGMALGDVMYAMYSANTALFYSYYIGRPLDILLKDCQSYLRVSEKQPYVLVRMKFAATIIACMHGDDAEPARSARDLFEERMSVAPFEDSRDVGMQFLFYLNKTYLALLFDQPEESLHYAEIVRQMLSSSIGIYVYPLSFFYDALAQAAVYRLLDAEPQQLARERISAHLQQLARWAEFCPANFAHKRALVQAELHQIDGRFEQALDAYDEAIRLAKSAGFLSEEALANECAAKFWLRKKKAHLASVYLHNARACYQLWGARPKVAQLESTYPEIFLKSLSALRPFKTETSSSSRRVETLDLAALMKAAQTISKEMTLSDLSKQLMVVMLEVAGAEHVSLVLREHGEFILYAECKAASQVKIVSQPVDQTNCLPRHLLEYTLRKHELVMIDNMSADFRFAHDPYVKQYAPKSVLSLPIHHSGRLIGALYFENNLAEGVFVAERVEMLQLLAGQVAISLENARIYARIEQSQERTAELHALNASLREEIAERQRIGEQLQESQELFATFMANLPALAFIMDAEGRTIYVNSSFERRMGTAWISKTPRDMLPEGIAQIMVEDNRKALERGICERIEQVPTTTGEIRSYHTVKFRIERPGNAPLIGGFAIDVTTLKETEAALQESQRLLLMIADNIPAYIAYVDIKSLEYRFVNKQFERFGRPREEVINKHIRQIIGDRNYEFALPYIEQVRAGQRASYENVFTQAVGKVWAQVNYVPAFDDQGNVCGIIVLTHDITPLKQTEEALRESRNLLMTIADNLPAYIAYVDAETLRYKFLNKQFENFGSPCSELIGKEVREVIGEANYALAFPYLEKVRTGEPTVYENEFPLTNGKRLVQVNYVPELGEDGRVRGIVVLGNDITMLKQTEQALRESEKLLLLIADNMPAYIAYADARDFRYRFVNKRYEAFGRPRHEVIGRTFPEIVGESSYRFAKPYLEQVLSGQPTSYENILHFTYGDRWIKVNYVPDIDEQRQVRGIVILSYDITQEKQTAEALQLAKDAAEAANRAKSMFLASMSHELRTPLNAIIGFAQLLAYSTKLPPEMREYVEIIQRSSAHLLALINQVLDLSKIEAGHMMLDEKPMNLFALLDELEEMFWLKAEHKGLRLLFERDEELPCGILADELKLRQVLINLLNNAIKFTSQGDVIVRATRLPTTSAPNISTDAQAIYATLQFSVEDTGTGIAPEELESVFVPFLQTEIGKNAQEGTGLGLPISQRFVQLMGGDIRIESEVGRGSCFTFTIPARLIGNMEKFSTPQLRRVTGIVPDQPCYKILIVDDHAESRALLRNLLTPLGFEIQEAQDGYAAFEISQRWQPDMIWLDVCMPVLDGYETARRIRESEQTTGKHVAIIATSAASGMNDQATALACGCDGFLQKPLKNAEIFDMIQAFLHVQFLYAYEKRPQKHPVSSLSPAMIREALTALPDDLQMALKQAMITADIATITMLAEKIANQDAPLCDAIMERIKQFDYQTFLDVFHSIDSEK</sequence>
<dbReference type="GO" id="GO:0000155">
    <property type="term" value="F:phosphorelay sensor kinase activity"/>
    <property type="evidence" value="ECO:0007669"/>
    <property type="project" value="InterPro"/>
</dbReference>
<dbReference type="InterPro" id="IPR001789">
    <property type="entry name" value="Sig_transdc_resp-reg_receiver"/>
</dbReference>
<feature type="domain" description="Histidine kinase" evidence="15">
    <location>
        <begin position="2024"/>
        <end position="2255"/>
    </location>
</feature>
<keyword evidence="7 19" id="KW-0418">Kinase</keyword>
<name>A0A081BQT4_9BACT</name>
<dbReference type="InterPro" id="IPR003661">
    <property type="entry name" value="HisK_dim/P_dom"/>
</dbReference>
<dbReference type="PROSITE" id="PS50109">
    <property type="entry name" value="HIS_KIN"/>
    <property type="match status" value="1"/>
</dbReference>
<evidence type="ECO:0000256" key="11">
    <source>
        <dbReference type="ARBA" id="ARBA00023306"/>
    </source>
</evidence>
<dbReference type="SUPFAM" id="SSF47384">
    <property type="entry name" value="Homodimeric domain of signal transducing histidine kinase"/>
    <property type="match status" value="1"/>
</dbReference>
<dbReference type="SUPFAM" id="SSF52540">
    <property type="entry name" value="P-loop containing nucleoside triphosphate hydrolases"/>
    <property type="match status" value="1"/>
</dbReference>
<gene>
    <name evidence="19" type="ORF">U14_05039</name>
</gene>
<dbReference type="PRINTS" id="PR00344">
    <property type="entry name" value="BCTRLSENSOR"/>
</dbReference>
<evidence type="ECO:0000259" key="16">
    <source>
        <dbReference type="PROSITE" id="PS50110"/>
    </source>
</evidence>
<evidence type="ECO:0000256" key="9">
    <source>
        <dbReference type="ARBA" id="ARBA00023012"/>
    </source>
</evidence>
<organism evidence="19">
    <name type="scientific">Candidatus Moduliflexus flocculans</name>
    <dbReference type="NCBI Taxonomy" id="1499966"/>
    <lineage>
        <taxon>Bacteria</taxon>
        <taxon>Candidatus Moduliflexota</taxon>
        <taxon>Candidatus Moduliflexia</taxon>
        <taxon>Candidatus Moduliflexales</taxon>
        <taxon>Candidatus Moduliflexaceae</taxon>
    </lineage>
</organism>
<dbReference type="InterPro" id="IPR011009">
    <property type="entry name" value="Kinase-like_dom_sf"/>
</dbReference>
<proteinExistence type="predicted"/>
<dbReference type="EC" id="2.7.13.3" evidence="3"/>
<keyword evidence="11" id="KW-0131">Cell cycle</keyword>
<dbReference type="InterPro" id="IPR003018">
    <property type="entry name" value="GAF"/>
</dbReference>
<evidence type="ECO:0000256" key="3">
    <source>
        <dbReference type="ARBA" id="ARBA00012438"/>
    </source>
</evidence>
<feature type="domain" description="Protein kinase" evidence="14">
    <location>
        <begin position="8"/>
        <end position="283"/>
    </location>
</feature>
<dbReference type="InterPro" id="IPR029016">
    <property type="entry name" value="GAF-like_dom_sf"/>
</dbReference>
<evidence type="ECO:0000256" key="10">
    <source>
        <dbReference type="ARBA" id="ARBA00023136"/>
    </source>
</evidence>
<dbReference type="GO" id="GO:0005524">
    <property type="term" value="F:ATP binding"/>
    <property type="evidence" value="ECO:0007669"/>
    <property type="project" value="UniProtKB-KW"/>
</dbReference>
<dbReference type="SUPFAM" id="SSF56112">
    <property type="entry name" value="Protein kinase-like (PK-like)"/>
    <property type="match status" value="1"/>
</dbReference>
<evidence type="ECO:0000256" key="7">
    <source>
        <dbReference type="ARBA" id="ARBA00022777"/>
    </source>
</evidence>
<dbReference type="Gene3D" id="3.40.50.2300">
    <property type="match status" value="1"/>
</dbReference>
<evidence type="ECO:0000259" key="14">
    <source>
        <dbReference type="PROSITE" id="PS50011"/>
    </source>
</evidence>
<dbReference type="SMART" id="SM00388">
    <property type="entry name" value="HisKA"/>
    <property type="match status" value="1"/>
</dbReference>
<dbReference type="InterPro" id="IPR013656">
    <property type="entry name" value="PAS_4"/>
</dbReference>
<evidence type="ECO:0000256" key="13">
    <source>
        <dbReference type="SAM" id="Coils"/>
    </source>
</evidence>
<dbReference type="InterPro" id="IPR001610">
    <property type="entry name" value="PAC"/>
</dbReference>
<dbReference type="CDD" id="cd14014">
    <property type="entry name" value="STKc_PknB_like"/>
    <property type="match status" value="1"/>
</dbReference>
<keyword evidence="5" id="KW-0808">Transferase</keyword>
<dbReference type="PANTHER" id="PTHR43642">
    <property type="entry name" value="HYBRID SIGNAL TRANSDUCTION HISTIDINE KINASE G"/>
    <property type="match status" value="1"/>
</dbReference>
<dbReference type="Pfam" id="PF00069">
    <property type="entry name" value="Pkinase"/>
    <property type="match status" value="1"/>
</dbReference>
<dbReference type="HOGENOM" id="CLU_000445_34_2_0"/>
<dbReference type="SUPFAM" id="SSF55785">
    <property type="entry name" value="PYP-like sensor domain (PAS domain)"/>
    <property type="match status" value="4"/>
</dbReference>
<comment type="catalytic activity">
    <reaction evidence="1">
        <text>ATP + protein L-histidine = ADP + protein N-phospho-L-histidine.</text>
        <dbReference type="EC" id="2.7.13.3"/>
    </reaction>
</comment>
<dbReference type="SUPFAM" id="SSF52172">
    <property type="entry name" value="CheY-like"/>
    <property type="match status" value="1"/>
</dbReference>
<dbReference type="Gene3D" id="3.40.50.300">
    <property type="entry name" value="P-loop containing nucleotide triphosphate hydrolases"/>
    <property type="match status" value="1"/>
</dbReference>
<feature type="modified residue" description="4-aspartylphosphate" evidence="12">
    <location>
        <position position="2330"/>
    </location>
</feature>
<evidence type="ECO:0000256" key="5">
    <source>
        <dbReference type="ARBA" id="ARBA00022679"/>
    </source>
</evidence>
<keyword evidence="8" id="KW-0067">ATP-binding</keyword>
<dbReference type="InterPro" id="IPR036890">
    <property type="entry name" value="HATPase_C_sf"/>
</dbReference>
<comment type="subcellular location">
    <subcellularLocation>
        <location evidence="2">Membrane</location>
    </subcellularLocation>
</comment>
<dbReference type="Gene3D" id="3.30.565.10">
    <property type="entry name" value="Histidine kinase-like ATPase, C-terminal domain"/>
    <property type="match status" value="1"/>
</dbReference>
<dbReference type="Gene3D" id="3.30.450.20">
    <property type="entry name" value="PAS domain"/>
    <property type="match status" value="4"/>
</dbReference>
<dbReference type="FunFam" id="1.10.287.130:FF:000038">
    <property type="entry name" value="Sensory transduction histidine kinase"/>
    <property type="match status" value="1"/>
</dbReference>
<dbReference type="EMBL" id="DF820460">
    <property type="protein sequence ID" value="GAK53765.1"/>
    <property type="molecule type" value="Genomic_DNA"/>
</dbReference>
<feature type="domain" description="PAC" evidence="18">
    <location>
        <begin position="1705"/>
        <end position="1758"/>
    </location>
</feature>
<evidence type="ECO:0000256" key="8">
    <source>
        <dbReference type="ARBA" id="ARBA00022840"/>
    </source>
</evidence>
<accession>A0A081BQT4</accession>
<dbReference type="CDD" id="cd17546">
    <property type="entry name" value="REC_hyHK_CKI1_RcsC-like"/>
    <property type="match status" value="1"/>
</dbReference>
<keyword evidence="10" id="KW-0472">Membrane</keyword>
<dbReference type="FunFam" id="3.30.565.10:FF:000010">
    <property type="entry name" value="Sensor histidine kinase RcsC"/>
    <property type="match status" value="1"/>
</dbReference>
<dbReference type="Proteomes" id="UP000030700">
    <property type="component" value="Unassembled WGS sequence"/>
</dbReference>
<dbReference type="InterPro" id="IPR000014">
    <property type="entry name" value="PAS"/>
</dbReference>
<dbReference type="Pfam" id="PF01590">
    <property type="entry name" value="GAF"/>
    <property type="match status" value="1"/>
</dbReference>
<dbReference type="NCBIfam" id="TIGR00229">
    <property type="entry name" value="sensory_box"/>
    <property type="match status" value="4"/>
</dbReference>
<evidence type="ECO:0000256" key="6">
    <source>
        <dbReference type="ARBA" id="ARBA00022741"/>
    </source>
</evidence>
<dbReference type="PANTHER" id="PTHR43642:SF1">
    <property type="entry name" value="HYBRID SIGNAL TRANSDUCTION HISTIDINE KINASE G"/>
    <property type="match status" value="1"/>
</dbReference>
<dbReference type="CDD" id="cd16922">
    <property type="entry name" value="HATPase_EvgS-ArcB-TorS-like"/>
    <property type="match status" value="1"/>
</dbReference>
<keyword evidence="4 12" id="KW-0597">Phosphoprotein</keyword>
<dbReference type="GO" id="GO:0016020">
    <property type="term" value="C:membrane"/>
    <property type="evidence" value="ECO:0007669"/>
    <property type="project" value="UniProtKB-SubCell"/>
</dbReference>
<dbReference type="Gene3D" id="1.10.510.10">
    <property type="entry name" value="Transferase(Phosphotransferase) domain 1"/>
    <property type="match status" value="1"/>
</dbReference>